<accession>A0A8S5NNI0</accession>
<proteinExistence type="predicted"/>
<name>A0A8S5NNI0_9CAUD</name>
<protein>
    <submittedName>
        <fullName evidence="1">Uncharacterized protein</fullName>
    </submittedName>
</protein>
<sequence>MKKSARVETVKGLLGSIEESLKEWETAEEAGKRPLPGYDIGSEHSKNSIKNRCVIARAELMQIIRDLG</sequence>
<evidence type="ECO:0000313" key="1">
    <source>
        <dbReference type="EMBL" id="DAD95927.1"/>
    </source>
</evidence>
<dbReference type="EMBL" id="BK015206">
    <property type="protein sequence ID" value="DAD95927.1"/>
    <property type="molecule type" value="Genomic_DNA"/>
</dbReference>
<reference evidence="1" key="1">
    <citation type="journal article" date="2021" name="Proc. Natl. Acad. Sci. U.S.A.">
        <title>A Catalog of Tens of Thousands of Viruses from Human Metagenomes Reveals Hidden Associations with Chronic Diseases.</title>
        <authorList>
            <person name="Tisza M.J."/>
            <person name="Buck C.B."/>
        </authorList>
    </citation>
    <scope>NUCLEOTIDE SEQUENCE</scope>
    <source>
        <strain evidence="1">CtGMq5</strain>
    </source>
</reference>
<organism evidence="1">
    <name type="scientific">Siphoviridae sp. ctGMq5</name>
    <dbReference type="NCBI Taxonomy" id="2826220"/>
    <lineage>
        <taxon>Viruses</taxon>
        <taxon>Duplodnaviria</taxon>
        <taxon>Heunggongvirae</taxon>
        <taxon>Uroviricota</taxon>
        <taxon>Caudoviricetes</taxon>
    </lineage>
</organism>